<name>A0A8H4RKV5_9HELO</name>
<evidence type="ECO:0000313" key="7">
    <source>
        <dbReference type="Proteomes" id="UP000566819"/>
    </source>
</evidence>
<evidence type="ECO:0000256" key="1">
    <source>
        <dbReference type="ARBA" id="ARBA00006432"/>
    </source>
</evidence>
<keyword evidence="4" id="KW-0443">Lipid metabolism</keyword>
<comment type="caution">
    <text evidence="6">The sequence shown here is derived from an EMBL/GenBank/DDBJ whole genome shotgun (WGS) entry which is preliminary data.</text>
</comment>
<evidence type="ECO:0000256" key="2">
    <source>
        <dbReference type="ARBA" id="ARBA00022598"/>
    </source>
</evidence>
<keyword evidence="2" id="KW-0436">Ligase</keyword>
<gene>
    <name evidence="6" type="ORF">G7Y89_g6233</name>
</gene>
<evidence type="ECO:0000256" key="4">
    <source>
        <dbReference type="ARBA" id="ARBA00023098"/>
    </source>
</evidence>
<protein>
    <recommendedName>
        <fullName evidence="5">AMP-dependent synthetase/ligase domain-containing protein</fullName>
    </recommendedName>
</protein>
<dbReference type="AlphaFoldDB" id="A0A8H4RKV5"/>
<dbReference type="Pfam" id="PF00501">
    <property type="entry name" value="AMP-binding"/>
    <property type="match status" value="1"/>
</dbReference>
<keyword evidence="3" id="KW-0276">Fatty acid metabolism</keyword>
<dbReference type="GO" id="GO:0006631">
    <property type="term" value="P:fatty acid metabolic process"/>
    <property type="evidence" value="ECO:0007669"/>
    <property type="project" value="UniProtKB-KW"/>
</dbReference>
<evidence type="ECO:0000313" key="6">
    <source>
        <dbReference type="EMBL" id="KAF4631892.1"/>
    </source>
</evidence>
<dbReference type="Gene3D" id="3.40.50.12780">
    <property type="entry name" value="N-terminal domain of ligase-like"/>
    <property type="match status" value="1"/>
</dbReference>
<feature type="domain" description="AMP-dependent synthetase/ligase" evidence="5">
    <location>
        <begin position="42"/>
        <end position="339"/>
    </location>
</feature>
<dbReference type="PANTHER" id="PTHR43859">
    <property type="entry name" value="ACYL-ACTIVATING ENZYME"/>
    <property type="match status" value="1"/>
</dbReference>
<sequence length="363" mass="40243">MSPPTSRLQALTSHFLHPSSFISSSSPPPHIHQLSPTFFLPRAAEIEPDAEAIYHVTANNRVLRRTYIDFADRARGLAYFLLKHGFKKVGILAPNTPAFLESIFGIGAAGGVIVPVNYRLKTEDISYIFGFSEVDVIIVDQELLHLLDDFRKEKPLVPFIIDTDTDAAEGQLSDPFDEAVLEGLKYDVEKGTKGWEGLSAQCNDENGMIAIPFTSGTTAKPKGVVYTHRGAYLAAVGNIIESGLNYDTGRCKYLWTLPMFHAMGWTFPWSVTAVRGTHYCLRKIDYPLIWSLLKSEKITHFNAAPTVNTLLCAPAIVSCLNFARESVSAPLQDSCWSNFGSLLSKKHLQIQIRSILTYASDLM</sequence>
<dbReference type="GO" id="GO:0016874">
    <property type="term" value="F:ligase activity"/>
    <property type="evidence" value="ECO:0007669"/>
    <property type="project" value="UniProtKB-KW"/>
</dbReference>
<accession>A0A8H4RKV5</accession>
<dbReference type="PANTHER" id="PTHR43859:SF4">
    <property type="entry name" value="BUTANOATE--COA LIGASE AAE1-RELATED"/>
    <property type="match status" value="1"/>
</dbReference>
<dbReference type="InterPro" id="IPR000873">
    <property type="entry name" value="AMP-dep_synth/lig_dom"/>
</dbReference>
<proteinExistence type="inferred from homology"/>
<comment type="similarity">
    <text evidence="1">Belongs to the ATP-dependent AMP-binding enzyme family.</text>
</comment>
<keyword evidence="7" id="KW-1185">Reference proteome</keyword>
<dbReference type="SUPFAM" id="SSF56801">
    <property type="entry name" value="Acetyl-CoA synthetase-like"/>
    <property type="match status" value="1"/>
</dbReference>
<dbReference type="Proteomes" id="UP000566819">
    <property type="component" value="Unassembled WGS sequence"/>
</dbReference>
<dbReference type="InterPro" id="IPR042099">
    <property type="entry name" value="ANL_N_sf"/>
</dbReference>
<reference evidence="6 7" key="1">
    <citation type="submission" date="2020-03" db="EMBL/GenBank/DDBJ databases">
        <title>Draft Genome Sequence of Cudoniella acicularis.</title>
        <authorList>
            <person name="Buettner E."/>
            <person name="Kellner H."/>
        </authorList>
    </citation>
    <scope>NUCLEOTIDE SEQUENCE [LARGE SCALE GENOMIC DNA]</scope>
    <source>
        <strain evidence="6 7">DSM 108380</strain>
    </source>
</reference>
<organism evidence="6 7">
    <name type="scientific">Cudoniella acicularis</name>
    <dbReference type="NCBI Taxonomy" id="354080"/>
    <lineage>
        <taxon>Eukaryota</taxon>
        <taxon>Fungi</taxon>
        <taxon>Dikarya</taxon>
        <taxon>Ascomycota</taxon>
        <taxon>Pezizomycotina</taxon>
        <taxon>Leotiomycetes</taxon>
        <taxon>Helotiales</taxon>
        <taxon>Tricladiaceae</taxon>
        <taxon>Cudoniella</taxon>
    </lineage>
</organism>
<dbReference type="EMBL" id="JAAMPI010000399">
    <property type="protein sequence ID" value="KAF4631892.1"/>
    <property type="molecule type" value="Genomic_DNA"/>
</dbReference>
<dbReference type="OrthoDB" id="1882297at2759"/>
<evidence type="ECO:0000256" key="3">
    <source>
        <dbReference type="ARBA" id="ARBA00022832"/>
    </source>
</evidence>
<evidence type="ECO:0000259" key="5">
    <source>
        <dbReference type="Pfam" id="PF00501"/>
    </source>
</evidence>